<dbReference type="KEGG" id="mph:MLP_53330"/>
<dbReference type="SUPFAM" id="SSF55718">
    <property type="entry name" value="SCP-like"/>
    <property type="match status" value="1"/>
</dbReference>
<dbReference type="GO" id="GO:0034069">
    <property type="term" value="F:aminoglycoside N-acetyltransferase activity"/>
    <property type="evidence" value="ECO:0007669"/>
    <property type="project" value="TreeGrafter"/>
</dbReference>
<feature type="binding site" evidence="3">
    <location>
        <begin position="92"/>
        <end position="94"/>
    </location>
    <ligand>
        <name>acetyl-CoA</name>
        <dbReference type="ChEBI" id="CHEBI:57288"/>
    </ligand>
</feature>
<dbReference type="GO" id="GO:0030649">
    <property type="term" value="P:aminoglycoside antibiotic catabolic process"/>
    <property type="evidence" value="ECO:0007669"/>
    <property type="project" value="TreeGrafter"/>
</dbReference>
<keyword evidence="8" id="KW-1185">Reference proteome</keyword>
<feature type="binding site" evidence="3">
    <location>
        <begin position="100"/>
        <end position="105"/>
    </location>
    <ligand>
        <name>acetyl-CoA</name>
        <dbReference type="ChEBI" id="CHEBI:57288"/>
    </ligand>
</feature>
<name>F5XIV9_MICPN</name>
<evidence type="ECO:0000259" key="6">
    <source>
        <dbReference type="Pfam" id="PF17668"/>
    </source>
</evidence>
<comment type="subunit">
    <text evidence="3">Homohexamer; trimer of dimers.</text>
</comment>
<feature type="domain" description="Eis-like acetyltransferase" evidence="6">
    <location>
        <begin position="192"/>
        <end position="312"/>
    </location>
</feature>
<dbReference type="Gene3D" id="3.30.1050.10">
    <property type="entry name" value="SCP2 sterol-binding domain"/>
    <property type="match status" value="1"/>
</dbReference>
<dbReference type="HOGENOM" id="CLU_050659_0_0_11"/>
<dbReference type="STRING" id="1032480.MLP_53330"/>
<dbReference type="NCBIfam" id="NF002367">
    <property type="entry name" value="PRK01346.1-4"/>
    <property type="match status" value="1"/>
</dbReference>
<dbReference type="Pfam" id="PF13530">
    <property type="entry name" value="SCP2_2"/>
    <property type="match status" value="1"/>
</dbReference>
<dbReference type="RefSeq" id="WP_013866158.1">
    <property type="nucleotide sequence ID" value="NC_015635.1"/>
</dbReference>
<dbReference type="CDD" id="cd04301">
    <property type="entry name" value="NAT_SF"/>
    <property type="match status" value="1"/>
</dbReference>
<evidence type="ECO:0000259" key="5">
    <source>
        <dbReference type="Pfam" id="PF13530"/>
    </source>
</evidence>
<organism evidence="7 8">
    <name type="scientific">Microlunatus phosphovorus (strain ATCC 700054 / DSM 10555 / JCM 9379 / NBRC 101784 / NCIMB 13414 / VKM Ac-1990 / NM-1)</name>
    <dbReference type="NCBI Taxonomy" id="1032480"/>
    <lineage>
        <taxon>Bacteria</taxon>
        <taxon>Bacillati</taxon>
        <taxon>Actinomycetota</taxon>
        <taxon>Actinomycetes</taxon>
        <taxon>Propionibacteriales</taxon>
        <taxon>Propionibacteriaceae</taxon>
        <taxon>Microlunatus</taxon>
    </lineage>
</organism>
<proteinExistence type="inferred from homology"/>
<dbReference type="InterPro" id="IPR025559">
    <property type="entry name" value="Eis_dom"/>
</dbReference>
<accession>F5XIV9</accession>
<dbReference type="InterPro" id="IPR022902">
    <property type="entry name" value="NAcTrfase_Eis"/>
</dbReference>
<reference evidence="7 8" key="1">
    <citation type="submission" date="2011-05" db="EMBL/GenBank/DDBJ databases">
        <title>Whole genome sequence of Microlunatus phosphovorus NM-1.</title>
        <authorList>
            <person name="Hosoyama A."/>
            <person name="Sasaki K."/>
            <person name="Harada T."/>
            <person name="Igarashi R."/>
            <person name="Kawakoshi A."/>
            <person name="Sasagawa M."/>
            <person name="Fukada J."/>
            <person name="Nakamura S."/>
            <person name="Katano Y."/>
            <person name="Hanada S."/>
            <person name="Kamagata Y."/>
            <person name="Nakamura N."/>
            <person name="Yamazaki S."/>
            <person name="Fujita N."/>
        </authorList>
    </citation>
    <scope>NUCLEOTIDE SEQUENCE [LARGE SCALE GENOMIC DNA]</scope>
    <source>
        <strain evidence="8">ATCC 700054 / DSM 10555 / JCM 9379 / NBRC 101784 / NCIMB 13414 / VKM Ac-1990 / NM-1</strain>
    </source>
</reference>
<feature type="active site" description="Proton donor" evidence="3">
    <location>
        <position position="133"/>
    </location>
</feature>
<dbReference type="AlphaFoldDB" id="F5XIV9"/>
<protein>
    <submittedName>
        <fullName evidence="7">Uncharacterized protein</fullName>
    </submittedName>
</protein>
<dbReference type="HAMAP" id="MF_01812">
    <property type="entry name" value="Eis"/>
    <property type="match status" value="1"/>
</dbReference>
<evidence type="ECO:0000256" key="4">
    <source>
        <dbReference type="SAM" id="MobiDB-lite"/>
    </source>
</evidence>
<dbReference type="EMBL" id="AP012204">
    <property type="protein sequence ID" value="BAK38347.1"/>
    <property type="molecule type" value="Genomic_DNA"/>
</dbReference>
<feature type="binding site" evidence="3">
    <location>
        <begin position="128"/>
        <end position="129"/>
    </location>
    <ligand>
        <name>acetyl-CoA</name>
        <dbReference type="ChEBI" id="CHEBI:57288"/>
    </ligand>
</feature>
<keyword evidence="2 3" id="KW-0012">Acyltransferase</keyword>
<dbReference type="Pfam" id="PF17668">
    <property type="entry name" value="Acetyltransf_17"/>
    <property type="match status" value="1"/>
</dbReference>
<dbReference type="PANTHER" id="PTHR37817:SF1">
    <property type="entry name" value="N-ACETYLTRANSFERASE EIS"/>
    <property type="match status" value="1"/>
</dbReference>
<comment type="similarity">
    <text evidence="3">Belongs to the acetyltransferase Eis family.</text>
</comment>
<evidence type="ECO:0000256" key="2">
    <source>
        <dbReference type="ARBA" id="ARBA00023315"/>
    </source>
</evidence>
<dbReference type="eggNOG" id="COG4552">
    <property type="taxonomic scope" value="Bacteria"/>
</dbReference>
<dbReference type="InterPro" id="IPR036527">
    <property type="entry name" value="SCP2_sterol-bd_dom_sf"/>
</dbReference>
<sequence length="422" mass="47022">MAGTHRPRPPMPTLTEAGPDEQQRQDFLRAVIRGFHSDNLSLDRWDLDRRLFEFDRCFGFTVDGRWVATCAAYTRQLTTPGGSVPIGAVTTVTVAPTHRRRGLLTAMMRHQLADLHRRQEPVALLWASESSIYGRFGYGSAVPRLLVSGQTRDLEFGPWAEVGDGWVEEVTKEEFAAATPTLHARLLPDRPGALDRPAVFWERDLLDRPEDRHGSPAVRYALYSAASGELAGYARFKVCSDWNGEQVAGEVEVVEIDAVDTPARAALWRFLLDLDLIRRLKVSSVAVDEPLRHLLADPRALDMVFSDSVYVRIVDLPRALQSRRYSTALDLVIEVSDQLLEHNQGVFRIVAEAGSPAQVTRVENRQPDLRLGIRELGAIYLGGVSLAALHRAGLVTEHTPGSVAEMALAFDWPIKPYCPDNF</sequence>
<evidence type="ECO:0000313" key="8">
    <source>
        <dbReference type="Proteomes" id="UP000007947"/>
    </source>
</evidence>
<feature type="active site" description="Proton acceptor; via carboxylate" evidence="3">
    <location>
        <position position="422"/>
    </location>
</feature>
<feature type="domain" description="Enhanced intracellular survival protein" evidence="5">
    <location>
        <begin position="316"/>
        <end position="419"/>
    </location>
</feature>
<keyword evidence="1 3" id="KW-0808">Transferase</keyword>
<dbReference type="InterPro" id="IPR051554">
    <property type="entry name" value="Acetyltransferase_Eis"/>
</dbReference>
<dbReference type="Pfam" id="PF13527">
    <property type="entry name" value="Acetyltransf_9"/>
    <property type="match status" value="1"/>
</dbReference>
<dbReference type="Gene3D" id="3.40.630.30">
    <property type="match status" value="2"/>
</dbReference>
<dbReference type="Proteomes" id="UP000007947">
    <property type="component" value="Chromosome"/>
</dbReference>
<dbReference type="OrthoDB" id="8399956at2"/>
<evidence type="ECO:0000313" key="7">
    <source>
        <dbReference type="EMBL" id="BAK38347.1"/>
    </source>
</evidence>
<dbReference type="InterPro" id="IPR041380">
    <property type="entry name" value="Acetyltransf_17"/>
</dbReference>
<dbReference type="SUPFAM" id="SSF55729">
    <property type="entry name" value="Acyl-CoA N-acyltransferases (Nat)"/>
    <property type="match status" value="1"/>
</dbReference>
<feature type="region of interest" description="Disordered" evidence="4">
    <location>
        <begin position="1"/>
        <end position="22"/>
    </location>
</feature>
<dbReference type="PANTHER" id="PTHR37817">
    <property type="entry name" value="N-ACETYLTRANSFERASE EIS"/>
    <property type="match status" value="1"/>
</dbReference>
<evidence type="ECO:0000256" key="1">
    <source>
        <dbReference type="ARBA" id="ARBA00022679"/>
    </source>
</evidence>
<evidence type="ECO:0000256" key="3">
    <source>
        <dbReference type="HAMAP-Rule" id="MF_01812"/>
    </source>
</evidence>
<dbReference type="InterPro" id="IPR016181">
    <property type="entry name" value="Acyl_CoA_acyltransferase"/>
</dbReference>
<gene>
    <name evidence="7" type="ordered locus">MLP_53330</name>
</gene>